<dbReference type="GO" id="GO:0006865">
    <property type="term" value="P:amino acid transport"/>
    <property type="evidence" value="ECO:0007669"/>
    <property type="project" value="TreeGrafter"/>
</dbReference>
<dbReference type="PANTHER" id="PTHR30085:SF6">
    <property type="entry name" value="ABC TRANSPORTER GLUTAMINE-BINDING PROTEIN GLNH"/>
    <property type="match status" value="1"/>
</dbReference>
<comment type="caution">
    <text evidence="6">The sequence shown here is derived from an EMBL/GenBank/DDBJ whole genome shotgun (WGS) entry which is preliminary data.</text>
</comment>
<feature type="compositionally biased region" description="Basic and acidic residues" evidence="4">
    <location>
        <begin position="30"/>
        <end position="42"/>
    </location>
</feature>
<evidence type="ECO:0000256" key="2">
    <source>
        <dbReference type="ARBA" id="ARBA00022448"/>
    </source>
</evidence>
<organism evidence="6 7">
    <name type="scientific">Skeletonema marinoi</name>
    <dbReference type="NCBI Taxonomy" id="267567"/>
    <lineage>
        <taxon>Eukaryota</taxon>
        <taxon>Sar</taxon>
        <taxon>Stramenopiles</taxon>
        <taxon>Ochrophyta</taxon>
        <taxon>Bacillariophyta</taxon>
        <taxon>Coscinodiscophyceae</taxon>
        <taxon>Thalassiosirophycidae</taxon>
        <taxon>Thalassiosirales</taxon>
        <taxon>Skeletonemataceae</taxon>
        <taxon>Skeletonema</taxon>
        <taxon>Skeletonema marinoi-dohrnii complex</taxon>
    </lineage>
</organism>
<evidence type="ECO:0000313" key="6">
    <source>
        <dbReference type="EMBL" id="KAK1747835.1"/>
    </source>
</evidence>
<proteinExistence type="inferred from homology"/>
<keyword evidence="2" id="KW-0813">Transport</keyword>
<dbReference type="EMBL" id="JATAAI010000002">
    <property type="protein sequence ID" value="KAK1747835.1"/>
    <property type="molecule type" value="Genomic_DNA"/>
</dbReference>
<keyword evidence="5" id="KW-0812">Transmembrane</keyword>
<evidence type="ECO:0000256" key="1">
    <source>
        <dbReference type="ARBA" id="ARBA00010333"/>
    </source>
</evidence>
<dbReference type="PANTHER" id="PTHR30085">
    <property type="entry name" value="AMINO ACID ABC TRANSPORTER PERMEASE"/>
    <property type="match status" value="1"/>
</dbReference>
<evidence type="ECO:0000256" key="3">
    <source>
        <dbReference type="ARBA" id="ARBA00022729"/>
    </source>
</evidence>
<evidence type="ECO:0000256" key="5">
    <source>
        <dbReference type="SAM" id="Phobius"/>
    </source>
</evidence>
<sequence length="713" mass="78733">MDGTIETVVAQSAANFSMPQSPQFETSSDDEQHCPDTKERHTASGTPITIGATQVNERANMLYTRQYRGRNRLSQRQRIRAERARREAEERGTIANNNEDVESNQPSTSDRRRSSTSQIVSNYFGRASVTSADNNPNGDVVSAILVEEADVVVATEMGCCEQNWKKIALVMTTLLVILATLLSLSIVKFSEEKKHPQPEPTASPTFDSKPTLQTVQERGFIRCGFYSNQINTSGSFHLNLCRAVASVVVGDADSYEIVQLTLGTRWSILNNRNVDLLIGADTHTIEREVRLASAESGFTFSVPYNHAGMKYAGDETFIDCAENKKRYGICDSLSICVGAHSTPLEYVASNFPKDFYTTTLSVDETVSMMDNGTCNVVATELSLIAGSTYHVGDKQFTKAPHAFVTRNTDREFSDVVNWVLQALFYGEEQDLKKNATLCGNTTNVTSVASELNYLNAVYCVGSYKDVYHFPGHRGMNSINNGTKMHYPIPFGDLDYAVDVKTQDRENFGPRPNSTFSDIIIDGKLNCGVVVQAENDTESVGIVGMSTDYCRTMAAAFFYGNNEAVELINFSSTDEAFLALQNGTIDVLAGTIVEKFRDFGGYQFSTPYYYKSGTVKEALVAFALATREDDSLFSSFVNCVILATLSAEERGRNQVPFASIFGSEMRWSLRDAVSYSESYDKLFTTHFIDSVRGRNGLNRIIGAGPQHHSLPSLT</sequence>
<dbReference type="InterPro" id="IPR051455">
    <property type="entry name" value="Bact_solute-bind_prot3"/>
</dbReference>
<comment type="similarity">
    <text evidence="1">Belongs to the bacterial solute-binding protein 3 family.</text>
</comment>
<accession>A0AAD8YM18</accession>
<evidence type="ECO:0000313" key="7">
    <source>
        <dbReference type="Proteomes" id="UP001224775"/>
    </source>
</evidence>
<keyword evidence="5" id="KW-1133">Transmembrane helix</keyword>
<feature type="region of interest" description="Disordered" evidence="4">
    <location>
        <begin position="74"/>
        <end position="117"/>
    </location>
</feature>
<feature type="region of interest" description="Disordered" evidence="4">
    <location>
        <begin position="14"/>
        <end position="44"/>
    </location>
</feature>
<feature type="compositionally biased region" description="Basic and acidic residues" evidence="4">
    <location>
        <begin position="79"/>
        <end position="92"/>
    </location>
</feature>
<keyword evidence="5" id="KW-0472">Membrane</keyword>
<feature type="compositionally biased region" description="Polar residues" evidence="4">
    <location>
        <begin position="94"/>
        <end position="106"/>
    </location>
</feature>
<feature type="transmembrane region" description="Helical" evidence="5">
    <location>
        <begin position="167"/>
        <end position="187"/>
    </location>
</feature>
<reference evidence="6" key="1">
    <citation type="submission" date="2023-06" db="EMBL/GenBank/DDBJ databases">
        <title>Survivors Of The Sea: Transcriptome response of Skeletonema marinoi to long-term dormancy.</title>
        <authorList>
            <person name="Pinder M.I.M."/>
            <person name="Kourtchenko O."/>
            <person name="Robertson E.K."/>
            <person name="Larsson T."/>
            <person name="Maumus F."/>
            <person name="Osuna-Cruz C.M."/>
            <person name="Vancaester E."/>
            <person name="Stenow R."/>
            <person name="Vandepoele K."/>
            <person name="Ploug H."/>
            <person name="Bruchert V."/>
            <person name="Godhe A."/>
            <person name="Topel M."/>
        </authorList>
    </citation>
    <scope>NUCLEOTIDE SEQUENCE</scope>
    <source>
        <strain evidence="6">R05AC</strain>
    </source>
</reference>
<dbReference type="AlphaFoldDB" id="A0AAD8YM18"/>
<name>A0AAD8YM18_9STRA</name>
<keyword evidence="3" id="KW-0732">Signal</keyword>
<gene>
    <name evidence="6" type="ORF">QTG54_001798</name>
</gene>
<dbReference type="Proteomes" id="UP001224775">
    <property type="component" value="Unassembled WGS sequence"/>
</dbReference>
<protein>
    <submittedName>
        <fullName evidence="6">Amino acid ABC transporter</fullName>
    </submittedName>
</protein>
<keyword evidence="7" id="KW-1185">Reference proteome</keyword>
<dbReference type="Gene3D" id="3.40.190.10">
    <property type="entry name" value="Periplasmic binding protein-like II"/>
    <property type="match status" value="3"/>
</dbReference>
<feature type="compositionally biased region" description="Polar residues" evidence="4">
    <location>
        <begin position="14"/>
        <end position="26"/>
    </location>
</feature>
<dbReference type="SUPFAM" id="SSF53850">
    <property type="entry name" value="Periplasmic binding protein-like II"/>
    <property type="match status" value="2"/>
</dbReference>
<evidence type="ECO:0000256" key="4">
    <source>
        <dbReference type="SAM" id="MobiDB-lite"/>
    </source>
</evidence>